<feature type="compositionally biased region" description="Basic and acidic residues" evidence="7">
    <location>
        <begin position="426"/>
        <end position="440"/>
    </location>
</feature>
<keyword evidence="4" id="KW-0804">Transcription</keyword>
<dbReference type="Gene3D" id="6.10.20.40">
    <property type="entry name" value="TEA/ATTS domain"/>
    <property type="match status" value="1"/>
</dbReference>
<dbReference type="PANTHER" id="PTHR11834:SF0">
    <property type="entry name" value="PROTEIN SCALLOPED"/>
    <property type="match status" value="1"/>
</dbReference>
<name>A0A9P8UTG5_9PEZI</name>
<dbReference type="PANTHER" id="PTHR11834">
    <property type="entry name" value="TRANSCRIPTIONAL ENHANCER FACTOR TEF RELATED"/>
    <property type="match status" value="1"/>
</dbReference>
<dbReference type="InterPro" id="IPR050937">
    <property type="entry name" value="TEC1_TEAD_TF"/>
</dbReference>
<dbReference type="GO" id="GO:0000981">
    <property type="term" value="F:DNA-binding transcription factor activity, RNA polymerase II-specific"/>
    <property type="evidence" value="ECO:0007669"/>
    <property type="project" value="TreeGrafter"/>
</dbReference>
<feature type="region of interest" description="Disordered" evidence="7">
    <location>
        <begin position="426"/>
        <end position="465"/>
    </location>
</feature>
<feature type="region of interest" description="Disordered" evidence="7">
    <location>
        <begin position="533"/>
        <end position="552"/>
    </location>
</feature>
<accession>A0A9P8UTG5</accession>
<keyword evidence="10" id="KW-1185">Reference proteome</keyword>
<evidence type="ECO:0000313" key="9">
    <source>
        <dbReference type="EMBL" id="KAH6657871.1"/>
    </source>
</evidence>
<feature type="compositionally biased region" description="Basic and acidic residues" evidence="7">
    <location>
        <begin position="785"/>
        <end position="797"/>
    </location>
</feature>
<dbReference type="OrthoDB" id="10006572at2759"/>
<feature type="compositionally biased region" description="Basic and acidic residues" evidence="7">
    <location>
        <begin position="892"/>
        <end position="906"/>
    </location>
</feature>
<dbReference type="EMBL" id="JAGPXC010000002">
    <property type="protein sequence ID" value="KAH6657871.1"/>
    <property type="molecule type" value="Genomic_DNA"/>
</dbReference>
<evidence type="ECO:0000256" key="1">
    <source>
        <dbReference type="ARBA" id="ARBA00004123"/>
    </source>
</evidence>
<evidence type="ECO:0000256" key="6">
    <source>
        <dbReference type="PROSITE-ProRule" id="PRU00505"/>
    </source>
</evidence>
<dbReference type="SMART" id="SM00426">
    <property type="entry name" value="TEA"/>
    <property type="match status" value="1"/>
</dbReference>
<comment type="caution">
    <text evidence="9">The sequence shown here is derived from an EMBL/GenBank/DDBJ whole genome shotgun (WGS) entry which is preliminary data.</text>
</comment>
<dbReference type="AlphaFoldDB" id="A0A9P8UTG5"/>
<dbReference type="PROSITE" id="PS51088">
    <property type="entry name" value="TEA_2"/>
    <property type="match status" value="1"/>
</dbReference>
<dbReference type="InterPro" id="IPR038096">
    <property type="entry name" value="TEA/ATTS_sf"/>
</dbReference>
<dbReference type="GeneID" id="70135782"/>
<evidence type="ECO:0000313" key="10">
    <source>
        <dbReference type="Proteomes" id="UP000758603"/>
    </source>
</evidence>
<dbReference type="RefSeq" id="XP_045962105.1">
    <property type="nucleotide sequence ID" value="XM_046106891.1"/>
</dbReference>
<keyword evidence="5" id="KW-0539">Nucleus</keyword>
<dbReference type="GO" id="GO:0005634">
    <property type="term" value="C:nucleus"/>
    <property type="evidence" value="ECO:0007669"/>
    <property type="project" value="UniProtKB-SubCell"/>
</dbReference>
<evidence type="ECO:0000259" key="8">
    <source>
        <dbReference type="PROSITE" id="PS51088"/>
    </source>
</evidence>
<feature type="domain" description="TEA" evidence="8">
    <location>
        <begin position="29"/>
        <end position="124"/>
    </location>
</feature>
<evidence type="ECO:0000256" key="4">
    <source>
        <dbReference type="ARBA" id="ARBA00023163"/>
    </source>
</evidence>
<evidence type="ECO:0000256" key="7">
    <source>
        <dbReference type="SAM" id="MobiDB-lite"/>
    </source>
</evidence>
<dbReference type="GO" id="GO:0000978">
    <property type="term" value="F:RNA polymerase II cis-regulatory region sequence-specific DNA binding"/>
    <property type="evidence" value="ECO:0007669"/>
    <property type="project" value="TreeGrafter"/>
</dbReference>
<evidence type="ECO:0000256" key="2">
    <source>
        <dbReference type="ARBA" id="ARBA00008421"/>
    </source>
</evidence>
<proteinExistence type="inferred from homology"/>
<protein>
    <recommendedName>
        <fullName evidence="8">TEA domain-containing protein</fullName>
    </recommendedName>
</protein>
<feature type="region of interest" description="Disordered" evidence="7">
    <location>
        <begin position="779"/>
        <end position="927"/>
    </location>
</feature>
<dbReference type="GO" id="GO:0005667">
    <property type="term" value="C:transcription regulator complex"/>
    <property type="evidence" value="ECO:0007669"/>
    <property type="project" value="TreeGrafter"/>
</dbReference>
<dbReference type="Proteomes" id="UP000758603">
    <property type="component" value="Unassembled WGS sequence"/>
</dbReference>
<dbReference type="Pfam" id="PF01285">
    <property type="entry name" value="TEA"/>
    <property type="match status" value="1"/>
</dbReference>
<comment type="similarity">
    <text evidence="2">Belongs to the TEC1 family.</text>
</comment>
<comment type="subcellular location">
    <subcellularLocation>
        <location evidence="1">Nucleus</location>
    </subcellularLocation>
</comment>
<gene>
    <name evidence="9" type="ORF">BKA67DRAFT_656112</name>
</gene>
<feature type="compositionally biased region" description="Polar residues" evidence="7">
    <location>
        <begin position="533"/>
        <end position="547"/>
    </location>
</feature>
<reference evidence="9" key="1">
    <citation type="journal article" date="2021" name="Nat. Commun.">
        <title>Genetic determinants of endophytism in the Arabidopsis root mycobiome.</title>
        <authorList>
            <person name="Mesny F."/>
            <person name="Miyauchi S."/>
            <person name="Thiergart T."/>
            <person name="Pickel B."/>
            <person name="Atanasova L."/>
            <person name="Karlsson M."/>
            <person name="Huettel B."/>
            <person name="Barry K.W."/>
            <person name="Haridas S."/>
            <person name="Chen C."/>
            <person name="Bauer D."/>
            <person name="Andreopoulos W."/>
            <person name="Pangilinan J."/>
            <person name="LaButti K."/>
            <person name="Riley R."/>
            <person name="Lipzen A."/>
            <person name="Clum A."/>
            <person name="Drula E."/>
            <person name="Henrissat B."/>
            <person name="Kohler A."/>
            <person name="Grigoriev I.V."/>
            <person name="Martin F.M."/>
            <person name="Hacquard S."/>
        </authorList>
    </citation>
    <scope>NUCLEOTIDE SEQUENCE</scope>
    <source>
        <strain evidence="9">MPI-SDFR-AT-0073</strain>
    </source>
</reference>
<evidence type="ECO:0000256" key="5">
    <source>
        <dbReference type="ARBA" id="ARBA00023242"/>
    </source>
</evidence>
<keyword evidence="3" id="KW-0805">Transcription regulation</keyword>
<organism evidence="9 10">
    <name type="scientific">Truncatella angustata</name>
    <dbReference type="NCBI Taxonomy" id="152316"/>
    <lineage>
        <taxon>Eukaryota</taxon>
        <taxon>Fungi</taxon>
        <taxon>Dikarya</taxon>
        <taxon>Ascomycota</taxon>
        <taxon>Pezizomycotina</taxon>
        <taxon>Sordariomycetes</taxon>
        <taxon>Xylariomycetidae</taxon>
        <taxon>Amphisphaeriales</taxon>
        <taxon>Sporocadaceae</taxon>
        <taxon>Truncatella</taxon>
    </lineage>
</organism>
<dbReference type="InterPro" id="IPR000818">
    <property type="entry name" value="TEA/ATTS_dom"/>
</dbReference>
<feature type="compositionally biased region" description="Polar residues" evidence="7">
    <location>
        <begin position="851"/>
        <end position="861"/>
    </location>
</feature>
<feature type="compositionally biased region" description="Polar residues" evidence="7">
    <location>
        <begin position="815"/>
        <end position="828"/>
    </location>
</feature>
<feature type="DNA-binding region" description="TEA" evidence="6">
    <location>
        <begin position="29"/>
        <end position="124"/>
    </location>
</feature>
<sequence>MAHSRGGRNPIYSWKHFADYRAKVTQKESENEEPKWPLYLEDAFLDALLLIPFMGRKKVSSKGRLYGRNMLLTEYLWICHWLLFPPQAGEHIPVGKAKEEHAAFRGRKQVSSHIQVLKGFFLSHPCFHFFFPRKNDEKEEDRRHMKEEEGEVESFKNNRVLIALAEGRLPDERPNYDYFARLLAADSDVFARPKTCWIYVSSSEVTLSPDYKEAYAHDGTTLHADAYTPDGQRLECKGDYPHLVLNSNKETRKDLRSGRDDEPPKHLLHEYTRTLTQKESSSIKDISFKWDHQFPDLRDNLLSALSETLPSHDRTSRCVVGPCDTIYFDVVLDLHATSRFPSGTHLEGSVQLQICRPELANHRWRSVTSVAKPQELEHDSDEAPFWNCSNPCDLVGRQKDVIEVPFPAKSWASTFMSLSRYVNADRDRRDRRSKTVKEDSNFVEAGEQKPQLQQHRGKSSEKTYTPSELLKQVAMYQEIWSAPNDGSEKPGWTRRAIILWTFDHVHSTTDDKGNTTTLPPQTNWRFLTKIDPTSQAHQQRANVSGSPRVSRDAVMSPMPTYANHLTTANMHENFNSAAYDAASHNMTLSSQSVHSYPSTLGLMDSFSSGGLATPPPTASLSSSYAHSFDSATIASTDSLHHHLSFLSDGSGTNSHGTLVAGDGHGHVDPFLTGLGVPVVTSSGYDDDPTLQAWATTATSSLAALDQWTTTYVDSQHSLAWADATGHLSADEVVSRDETPWGDGKDTLWATTTDSTQNQQHQNNTWITATSQAWLQSIAATAEASTSRHDPSPWDQHDSQPQNHHHHLHQQHNILEISTKSPTGSSSLPPQRDPANGAISLPPHHGLDEVASYTTACSTNNNSRKRSRTEDNDEDRDGYPCSSIRKLAHHHRHDSDNDNNINDRGDSPIDCTPTPTMLEAAGEHGSLF</sequence>
<evidence type="ECO:0000256" key="3">
    <source>
        <dbReference type="ARBA" id="ARBA00023015"/>
    </source>
</evidence>